<accession>A0A2P1MXU2</accession>
<protein>
    <submittedName>
        <fullName evidence="2">Uncharacterized protein</fullName>
    </submittedName>
</protein>
<proteinExistence type="predicted"/>
<evidence type="ECO:0000313" key="3">
    <source>
        <dbReference type="Proteomes" id="UP000241797"/>
    </source>
</evidence>
<dbReference type="RefSeq" id="YP_009799653.1">
    <property type="nucleotide sequence ID" value="NC_047945.1"/>
</dbReference>
<organism evidence="2 3">
    <name type="scientific">Staphylococcus phage phiSA_BS1</name>
    <dbReference type="NCBI Taxonomy" id="2126734"/>
    <lineage>
        <taxon>Viruses</taxon>
        <taxon>Duplodnaviria</taxon>
        <taxon>Heunggongvirae</taxon>
        <taxon>Uroviricota</taxon>
        <taxon>Caudoviricetes</taxon>
        <taxon>Herelleviridae</taxon>
        <taxon>Twortvirinae</taxon>
        <taxon>Baoshanvirus</taxon>
        <taxon>Baoshanvirus BS1</taxon>
    </lineage>
</organism>
<dbReference type="Proteomes" id="UP000241797">
    <property type="component" value="Segment"/>
</dbReference>
<dbReference type="KEGG" id="vg:54990142"/>
<feature type="coiled-coil region" evidence="1">
    <location>
        <begin position="197"/>
        <end position="224"/>
    </location>
</feature>
<dbReference type="GeneID" id="54990142"/>
<name>A0A2P1MXU2_9CAUD</name>
<keyword evidence="3" id="KW-1185">Reference proteome</keyword>
<keyword evidence="1" id="KW-0175">Coiled coil</keyword>
<evidence type="ECO:0000256" key="1">
    <source>
        <dbReference type="SAM" id="Coils"/>
    </source>
</evidence>
<dbReference type="EMBL" id="MH078572">
    <property type="protein sequence ID" value="AVP40390.1"/>
    <property type="molecule type" value="Genomic_DNA"/>
</dbReference>
<evidence type="ECO:0000313" key="2">
    <source>
        <dbReference type="EMBL" id="AVP40390.1"/>
    </source>
</evidence>
<reference evidence="2 3" key="1">
    <citation type="submission" date="2018-03" db="EMBL/GenBank/DDBJ databases">
        <title>Isolation, the biological characteristics and genomics of two new strains of lysate Staphylococcus aureus phage.</title>
        <authorList>
            <person name="Jin X."/>
            <person name="Zhang C."/>
        </authorList>
    </citation>
    <scope>NUCLEOTIDE SEQUENCE [LARGE SCALE GENOMIC DNA]</scope>
</reference>
<sequence>MDISKCKELTSIEFGSTYQGTSDEHSDLDLMFIVQQPLEDVIFRSNEKASYHLDDVRYYSVERFVSLILKGGFDNILLLCAQLEQAEDSEVNKKILHHFYDRSFFSIFVRSRFKEQVYSVCGQLNKYMNKDHLTGKENVKVKTFMYHLNKYKDILDNFDTYIDYTTFSKVDLPSYVIDTKRSEDNFYIDKEYAENLIQEVKAKLNENKTTIKRLRKLSEHVEQEIKQDVTRFLIAEKLREIL</sequence>